<dbReference type="InterPro" id="IPR036640">
    <property type="entry name" value="ABC1_TM_sf"/>
</dbReference>
<dbReference type="FunFam" id="1.20.1560.10:FF:000014">
    <property type="entry name" value="Multidrug resistance-associated protein member 4"/>
    <property type="match status" value="1"/>
</dbReference>
<feature type="region of interest" description="Disordered" evidence="9">
    <location>
        <begin position="1"/>
        <end position="32"/>
    </location>
</feature>
<evidence type="ECO:0000256" key="10">
    <source>
        <dbReference type="SAM" id="Phobius"/>
    </source>
</evidence>
<evidence type="ECO:0000256" key="1">
    <source>
        <dbReference type="ARBA" id="ARBA00004141"/>
    </source>
</evidence>
<dbReference type="FunFam" id="3.40.50.300:FF:000163">
    <property type="entry name" value="Multidrug resistance-associated protein member 4"/>
    <property type="match status" value="1"/>
</dbReference>
<dbReference type="Gene3D" id="1.20.1560.10">
    <property type="entry name" value="ABC transporter type 1, transmembrane domain"/>
    <property type="match status" value="1"/>
</dbReference>
<reference evidence="13 14" key="1">
    <citation type="journal article" date="2021" name="Elife">
        <title>Chloroplast acquisition without the gene transfer in kleptoplastic sea slugs, Plakobranchus ocellatus.</title>
        <authorList>
            <person name="Maeda T."/>
            <person name="Takahashi S."/>
            <person name="Yoshida T."/>
            <person name="Shimamura S."/>
            <person name="Takaki Y."/>
            <person name="Nagai Y."/>
            <person name="Toyoda A."/>
            <person name="Suzuki Y."/>
            <person name="Arimoto A."/>
            <person name="Ishii H."/>
            <person name="Satoh N."/>
            <person name="Nishiyama T."/>
            <person name="Hasebe M."/>
            <person name="Maruyama T."/>
            <person name="Minagawa J."/>
            <person name="Obokata J."/>
            <person name="Shigenobu S."/>
        </authorList>
    </citation>
    <scope>NUCLEOTIDE SEQUENCE [LARGE SCALE GENOMIC DNA]</scope>
</reference>
<feature type="transmembrane region" description="Helical" evidence="10">
    <location>
        <begin position="417"/>
        <end position="435"/>
    </location>
</feature>
<dbReference type="PROSITE" id="PS00211">
    <property type="entry name" value="ABC_TRANSPORTER_1"/>
    <property type="match status" value="1"/>
</dbReference>
<dbReference type="Gene3D" id="3.40.50.300">
    <property type="entry name" value="P-loop containing nucleotide triphosphate hydrolases"/>
    <property type="match status" value="1"/>
</dbReference>
<feature type="domain" description="ABC transporter" evidence="11">
    <location>
        <begin position="508"/>
        <end position="741"/>
    </location>
</feature>
<feature type="domain" description="ABC transmembrane type-1" evidence="12">
    <location>
        <begin position="161"/>
        <end position="470"/>
    </location>
</feature>
<evidence type="ECO:0000313" key="14">
    <source>
        <dbReference type="Proteomes" id="UP000735302"/>
    </source>
</evidence>
<evidence type="ECO:0000256" key="2">
    <source>
        <dbReference type="ARBA" id="ARBA00009726"/>
    </source>
</evidence>
<feature type="compositionally biased region" description="Basic and acidic residues" evidence="9">
    <location>
        <begin position="1"/>
        <end position="10"/>
    </location>
</feature>
<sequence>MTTTKTKKEEEVVEEEEEEKKKKKTTTTTTSTMTTTTTTTMMMMMMMMMIIIRIKRDDYHWEGKVASQGTFMELSKSGVDFSELLKVDDKEAPDNCTDQMQSQHERDRKCSIVSLTSLAEDYVPEPVQLPDEEERGIGSIDLKVFVEYFKAGSGIIFFSSLVFFLFLAQICFVLNDWWLATWSDKVEEKYTAQEAYDLFLLDNNITDINSINNMNTSLPYIPDVDNYRNLYILGGLMLALLGSSLSRALLFFTFAVDASKNLHNNMFARLLRTNIGFFDTNPVGRVLNRFSKDIGQIDDLLPWTMFDFLQNGLLTCGIVVVAGVFNPWVFIPTVPLAILFFFVRRHYVQTSRSVKRLEGTTRSPVFSHLSACLQGIHTIRAMGMERKCSDEFDAHQDLHTEAWFLFLTTSRWIGIRLDWLSVMFITCVVFSAVLASDSMDVGFVGLSITYTMNMMGMFQWSVRQSAELENQMISVERVIQYTQLPLEADLASESDKKPPPSWPTKGSIHAKDVSLQYSPSGPYVLKNLNFDIHASEKIGIVGRTGAGKSSLITTLFRMVEPHGTLLIDGINIHKIGLHDLRGAISIIPQDPVLFTGTVRRNLDPFQEYYDEQLWRALDEVQLKEAISANSEGLYMEVDEGGSNFSAGQRQLMCLARAVLGNTRILVIDEATANVDPITDELIQQTIRSKFKECTVLTIAHRLHTIIDSDRIMVLDAGEIVELDTPMALLSKGKGGVFYAMVEQLGKAELEHLIDTTRLHSSSKDTNPNLSPNGANHELPCTLPDSLVISGSTLTEKVASDGLNQFKVEGLHHEDGHINNGFVSDVTRL</sequence>
<evidence type="ECO:0000259" key="11">
    <source>
        <dbReference type="PROSITE" id="PS50893"/>
    </source>
</evidence>
<keyword evidence="3" id="KW-0813">Transport</keyword>
<dbReference type="Proteomes" id="UP000735302">
    <property type="component" value="Unassembled WGS sequence"/>
</dbReference>
<dbReference type="GO" id="GO:0140359">
    <property type="term" value="F:ABC-type transporter activity"/>
    <property type="evidence" value="ECO:0007669"/>
    <property type="project" value="InterPro"/>
</dbReference>
<feature type="transmembrane region" description="Helical" evidence="10">
    <location>
        <begin position="155"/>
        <end position="175"/>
    </location>
</feature>
<dbReference type="PANTHER" id="PTHR24223:SF456">
    <property type="entry name" value="MULTIDRUG RESISTANCE-ASSOCIATED PROTEIN LETHAL(2)03659"/>
    <property type="match status" value="1"/>
</dbReference>
<dbReference type="GO" id="GO:0016020">
    <property type="term" value="C:membrane"/>
    <property type="evidence" value="ECO:0007669"/>
    <property type="project" value="UniProtKB-SubCell"/>
</dbReference>
<dbReference type="SMART" id="SM00382">
    <property type="entry name" value="AAA"/>
    <property type="match status" value="1"/>
</dbReference>
<organism evidence="13 14">
    <name type="scientific">Plakobranchus ocellatus</name>
    <dbReference type="NCBI Taxonomy" id="259542"/>
    <lineage>
        <taxon>Eukaryota</taxon>
        <taxon>Metazoa</taxon>
        <taxon>Spiralia</taxon>
        <taxon>Lophotrochozoa</taxon>
        <taxon>Mollusca</taxon>
        <taxon>Gastropoda</taxon>
        <taxon>Heterobranchia</taxon>
        <taxon>Euthyneura</taxon>
        <taxon>Panpulmonata</taxon>
        <taxon>Sacoglossa</taxon>
        <taxon>Placobranchoidea</taxon>
        <taxon>Plakobranchidae</taxon>
        <taxon>Plakobranchus</taxon>
    </lineage>
</organism>
<name>A0AAV3YG89_9GAST</name>
<dbReference type="EMBL" id="BLXT01000975">
    <property type="protein sequence ID" value="GFN81871.1"/>
    <property type="molecule type" value="Genomic_DNA"/>
</dbReference>
<evidence type="ECO:0000259" key="12">
    <source>
        <dbReference type="PROSITE" id="PS50929"/>
    </source>
</evidence>
<feature type="transmembrane region" description="Helical" evidence="10">
    <location>
        <begin position="230"/>
        <end position="256"/>
    </location>
</feature>
<accession>A0AAV3YG89</accession>
<evidence type="ECO:0000256" key="8">
    <source>
        <dbReference type="ARBA" id="ARBA00023136"/>
    </source>
</evidence>
<evidence type="ECO:0000256" key="3">
    <source>
        <dbReference type="ARBA" id="ARBA00022448"/>
    </source>
</evidence>
<keyword evidence="4 10" id="KW-0812">Transmembrane</keyword>
<dbReference type="CDD" id="cd03244">
    <property type="entry name" value="ABCC_MRP_domain2"/>
    <property type="match status" value="1"/>
</dbReference>
<dbReference type="SUPFAM" id="SSF52540">
    <property type="entry name" value="P-loop containing nucleoside triphosphate hydrolases"/>
    <property type="match status" value="1"/>
</dbReference>
<keyword evidence="5" id="KW-0547">Nucleotide-binding</keyword>
<comment type="subcellular location">
    <subcellularLocation>
        <location evidence="1">Membrane</location>
        <topology evidence="1">Multi-pass membrane protein</topology>
    </subcellularLocation>
</comment>
<evidence type="ECO:0000313" key="13">
    <source>
        <dbReference type="EMBL" id="GFN81871.1"/>
    </source>
</evidence>
<keyword evidence="14" id="KW-1185">Reference proteome</keyword>
<feature type="transmembrane region" description="Helical" evidence="10">
    <location>
        <begin position="33"/>
        <end position="54"/>
    </location>
</feature>
<keyword evidence="6" id="KW-0067">ATP-binding</keyword>
<feature type="transmembrane region" description="Helical" evidence="10">
    <location>
        <begin position="328"/>
        <end position="347"/>
    </location>
</feature>
<evidence type="ECO:0000256" key="4">
    <source>
        <dbReference type="ARBA" id="ARBA00022692"/>
    </source>
</evidence>
<dbReference type="PROSITE" id="PS50929">
    <property type="entry name" value="ABC_TM1F"/>
    <property type="match status" value="1"/>
</dbReference>
<dbReference type="InterPro" id="IPR003439">
    <property type="entry name" value="ABC_transporter-like_ATP-bd"/>
</dbReference>
<dbReference type="GO" id="GO:0005524">
    <property type="term" value="F:ATP binding"/>
    <property type="evidence" value="ECO:0007669"/>
    <property type="project" value="UniProtKB-KW"/>
</dbReference>
<dbReference type="Pfam" id="PF00005">
    <property type="entry name" value="ABC_tran"/>
    <property type="match status" value="1"/>
</dbReference>
<evidence type="ECO:0000256" key="7">
    <source>
        <dbReference type="ARBA" id="ARBA00022989"/>
    </source>
</evidence>
<evidence type="ECO:0000256" key="5">
    <source>
        <dbReference type="ARBA" id="ARBA00022741"/>
    </source>
</evidence>
<dbReference type="InterPro" id="IPR027417">
    <property type="entry name" value="P-loop_NTPase"/>
</dbReference>
<dbReference type="InterPro" id="IPR003593">
    <property type="entry name" value="AAA+_ATPase"/>
</dbReference>
<comment type="caution">
    <text evidence="13">The sequence shown here is derived from an EMBL/GenBank/DDBJ whole genome shotgun (WGS) entry which is preliminary data.</text>
</comment>
<evidence type="ECO:0000256" key="6">
    <source>
        <dbReference type="ARBA" id="ARBA00022840"/>
    </source>
</evidence>
<gene>
    <name evidence="13" type="ORF">PoB_000837700</name>
</gene>
<proteinExistence type="inferred from homology"/>
<dbReference type="SUPFAM" id="SSF90123">
    <property type="entry name" value="ABC transporter transmembrane region"/>
    <property type="match status" value="1"/>
</dbReference>
<keyword evidence="8 10" id="KW-0472">Membrane</keyword>
<dbReference type="InterPro" id="IPR050173">
    <property type="entry name" value="ABC_transporter_C-like"/>
</dbReference>
<comment type="similarity">
    <text evidence="2">Belongs to the ABC transporter superfamily. ABCC family. Conjugate transporter (TC 3.A.1.208) subfamily.</text>
</comment>
<dbReference type="Pfam" id="PF00664">
    <property type="entry name" value="ABC_membrane"/>
    <property type="match status" value="1"/>
</dbReference>
<dbReference type="AlphaFoldDB" id="A0AAV3YG89"/>
<dbReference type="GO" id="GO:0016887">
    <property type="term" value="F:ATP hydrolysis activity"/>
    <property type="evidence" value="ECO:0007669"/>
    <property type="project" value="InterPro"/>
</dbReference>
<dbReference type="PANTHER" id="PTHR24223">
    <property type="entry name" value="ATP-BINDING CASSETTE SUB-FAMILY C"/>
    <property type="match status" value="1"/>
</dbReference>
<dbReference type="PROSITE" id="PS50893">
    <property type="entry name" value="ABC_TRANSPORTER_2"/>
    <property type="match status" value="1"/>
</dbReference>
<dbReference type="InterPro" id="IPR011527">
    <property type="entry name" value="ABC1_TM_dom"/>
</dbReference>
<dbReference type="InterPro" id="IPR017871">
    <property type="entry name" value="ABC_transporter-like_CS"/>
</dbReference>
<evidence type="ECO:0000256" key="9">
    <source>
        <dbReference type="SAM" id="MobiDB-lite"/>
    </source>
</evidence>
<keyword evidence="7 10" id="KW-1133">Transmembrane helix</keyword>
<protein>
    <submittedName>
        <fullName evidence="13">Multidrug resistance-associated protein 4</fullName>
    </submittedName>
</protein>